<dbReference type="PROSITE" id="PS00534">
    <property type="entry name" value="FERROCHELATASE"/>
    <property type="match status" value="1"/>
</dbReference>
<keyword evidence="5 9" id="KW-0350">Heme biosynthesis</keyword>
<evidence type="ECO:0000256" key="8">
    <source>
        <dbReference type="ARBA" id="ARBA00024536"/>
    </source>
</evidence>
<dbReference type="GO" id="GO:0046872">
    <property type="term" value="F:metal ion binding"/>
    <property type="evidence" value="ECO:0007669"/>
    <property type="project" value="UniProtKB-KW"/>
</dbReference>
<evidence type="ECO:0000256" key="4">
    <source>
        <dbReference type="ARBA" id="ARBA00023004"/>
    </source>
</evidence>
<comment type="similarity">
    <text evidence="1 9 10">Belongs to the ferrochelatase family.</text>
</comment>
<feature type="binding site" evidence="9">
    <location>
        <position position="210"/>
    </location>
    <ligand>
        <name>Fe(2+)</name>
        <dbReference type="ChEBI" id="CHEBI:29033"/>
    </ligand>
</feature>
<dbReference type="PANTHER" id="PTHR11108:SF1">
    <property type="entry name" value="FERROCHELATASE, MITOCHONDRIAL"/>
    <property type="match status" value="1"/>
</dbReference>
<dbReference type="Proteomes" id="UP000218160">
    <property type="component" value="Chromosome 1"/>
</dbReference>
<dbReference type="HAMAP" id="MF_00323">
    <property type="entry name" value="Ferrochelatase"/>
    <property type="match status" value="1"/>
</dbReference>
<proteinExistence type="inferred from homology"/>
<dbReference type="UniPathway" id="UPA00252">
    <property type="reaction ID" value="UER00325"/>
</dbReference>
<organism evidence="11 12">
    <name type="scientific">Candidatus Enterovibrio altilux</name>
    <dbReference type="NCBI Taxonomy" id="1927128"/>
    <lineage>
        <taxon>Bacteria</taxon>
        <taxon>Pseudomonadati</taxon>
        <taxon>Pseudomonadota</taxon>
        <taxon>Gammaproteobacteria</taxon>
        <taxon>Vibrionales</taxon>
        <taxon>Vibrionaceae</taxon>
        <taxon>Enterovibrio</taxon>
    </lineage>
</organism>
<dbReference type="InterPro" id="IPR001015">
    <property type="entry name" value="Ferrochelatase"/>
</dbReference>
<sequence>MIIFFMGDLLLKQGEMGNKEQKMGVLLVNIGTPDAPTAKAVSAFLSEFLHDQHVVDIMSWFWSPFLHGVILPVRSSKIAKLYQRIWMNAGSPLMVYSQRQKIALEKLVNMPVVLGMTYGQPSISCAIKLLMAQNCEKILVFPLYPQYSRTTTAAAFDKLAKSLKFKSVLPEFRFIHYYYDDTAYIDILAQSVESYWKVNGKPDILLCSYHGIPKRYADNGDPYREHCYTTTKRLIERLNCHMKIQTTFQSRFGLKKWLQPYTDKTLKQLPKDGVKRVDIITPSFSVDCLETLEEIAEQCDGIFKDAGGEVFNVIPCLNDSPAHIEMMRQLVGHYTEGW</sequence>
<comment type="function">
    <text evidence="9 10">Catalyzes the ferrous insertion into protoporphyrin IX.</text>
</comment>
<comment type="subcellular location">
    <subcellularLocation>
        <location evidence="9 10">Cytoplasm</location>
    </subcellularLocation>
</comment>
<protein>
    <recommendedName>
        <fullName evidence="9 10">Ferrochelatase</fullName>
        <ecNumber evidence="9 10">4.98.1.1</ecNumber>
    </recommendedName>
    <alternativeName>
        <fullName evidence="9">Heme synthase</fullName>
    </alternativeName>
    <alternativeName>
        <fullName evidence="9">Protoheme ferro-lyase</fullName>
    </alternativeName>
</protein>
<feature type="binding site" evidence="9">
    <location>
        <position position="290"/>
    </location>
    <ligand>
        <name>Fe(2+)</name>
        <dbReference type="ChEBI" id="CHEBI:29033"/>
    </ligand>
</feature>
<dbReference type="FunFam" id="3.40.50.1400:FF:000002">
    <property type="entry name" value="Ferrochelatase"/>
    <property type="match status" value="1"/>
</dbReference>
<dbReference type="AlphaFoldDB" id="A0A291B7N7"/>
<dbReference type="CDD" id="cd00419">
    <property type="entry name" value="Ferrochelatase_C"/>
    <property type="match status" value="1"/>
</dbReference>
<accession>A0A291B7N7</accession>
<evidence type="ECO:0000256" key="2">
    <source>
        <dbReference type="ARBA" id="ARBA00022490"/>
    </source>
</evidence>
<evidence type="ECO:0000256" key="10">
    <source>
        <dbReference type="RuleBase" id="RU000607"/>
    </source>
</evidence>
<evidence type="ECO:0000313" key="11">
    <source>
        <dbReference type="EMBL" id="ATF09011.1"/>
    </source>
</evidence>
<dbReference type="InterPro" id="IPR033659">
    <property type="entry name" value="Ferrochelatase_N"/>
</dbReference>
<dbReference type="InterPro" id="IPR033644">
    <property type="entry name" value="Ferrochelatase_C"/>
</dbReference>
<reference evidence="12" key="1">
    <citation type="submission" date="2017-04" db="EMBL/GenBank/DDBJ databases">
        <title>Genome evolution of the luminous symbionts of deep sea anglerfish.</title>
        <authorList>
            <person name="Hendry T.A."/>
        </authorList>
    </citation>
    <scope>NUCLEOTIDE SEQUENCE [LARGE SCALE GENOMIC DNA]</scope>
</reference>
<dbReference type="KEGG" id="elux:BTN50_0482"/>
<evidence type="ECO:0000313" key="12">
    <source>
        <dbReference type="Proteomes" id="UP000218160"/>
    </source>
</evidence>
<keyword evidence="3 9" id="KW-0479">Metal-binding</keyword>
<dbReference type="NCBIfam" id="TIGR00109">
    <property type="entry name" value="hemH"/>
    <property type="match status" value="1"/>
</dbReference>
<evidence type="ECO:0000256" key="6">
    <source>
        <dbReference type="ARBA" id="ARBA00023239"/>
    </source>
</evidence>
<dbReference type="Pfam" id="PF00762">
    <property type="entry name" value="Ferrochelatase"/>
    <property type="match status" value="1"/>
</dbReference>
<keyword evidence="4 9" id="KW-0408">Iron</keyword>
<evidence type="ECO:0000256" key="7">
    <source>
        <dbReference type="ARBA" id="ARBA00023244"/>
    </source>
</evidence>
<dbReference type="CDD" id="cd03411">
    <property type="entry name" value="Ferrochelatase_N"/>
    <property type="match status" value="1"/>
</dbReference>
<name>A0A291B7N7_9GAMM</name>
<dbReference type="Gene3D" id="3.40.50.1400">
    <property type="match status" value="2"/>
</dbReference>
<keyword evidence="2 9" id="KW-0963">Cytoplasm</keyword>
<dbReference type="GO" id="GO:0006783">
    <property type="term" value="P:heme biosynthetic process"/>
    <property type="evidence" value="ECO:0007669"/>
    <property type="project" value="UniProtKB-UniRule"/>
</dbReference>
<dbReference type="EC" id="4.98.1.1" evidence="9 10"/>
<dbReference type="InterPro" id="IPR019772">
    <property type="entry name" value="Ferrochelatase_AS"/>
</dbReference>
<comment type="catalytic activity">
    <reaction evidence="8">
        <text>Fe-coproporphyrin III + 2 H(+) = coproporphyrin III + Fe(2+)</text>
        <dbReference type="Rhea" id="RHEA:49572"/>
        <dbReference type="ChEBI" id="CHEBI:15378"/>
        <dbReference type="ChEBI" id="CHEBI:29033"/>
        <dbReference type="ChEBI" id="CHEBI:68438"/>
        <dbReference type="ChEBI" id="CHEBI:131725"/>
        <dbReference type="EC" id="4.99.1.9"/>
    </reaction>
    <physiologicalReaction direction="right-to-left" evidence="8">
        <dbReference type="Rhea" id="RHEA:49574"/>
    </physiologicalReaction>
</comment>
<dbReference type="PANTHER" id="PTHR11108">
    <property type="entry name" value="FERROCHELATASE"/>
    <property type="match status" value="1"/>
</dbReference>
<comment type="pathway">
    <text evidence="9 10">Porphyrin-containing compound metabolism; protoheme biosynthesis; protoheme from protoporphyrin-IX: step 1/1.</text>
</comment>
<keyword evidence="6 9" id="KW-0456">Lyase</keyword>
<dbReference type="EMBL" id="CP020660">
    <property type="protein sequence ID" value="ATF09011.1"/>
    <property type="molecule type" value="Genomic_DNA"/>
</dbReference>
<dbReference type="GO" id="GO:0005737">
    <property type="term" value="C:cytoplasm"/>
    <property type="evidence" value="ECO:0007669"/>
    <property type="project" value="UniProtKB-SubCell"/>
</dbReference>
<dbReference type="SUPFAM" id="SSF53800">
    <property type="entry name" value="Chelatase"/>
    <property type="match status" value="1"/>
</dbReference>
<evidence type="ECO:0000256" key="1">
    <source>
        <dbReference type="ARBA" id="ARBA00007718"/>
    </source>
</evidence>
<keyword evidence="12" id="KW-1185">Reference proteome</keyword>
<evidence type="ECO:0000256" key="9">
    <source>
        <dbReference type="HAMAP-Rule" id="MF_00323"/>
    </source>
</evidence>
<evidence type="ECO:0000256" key="3">
    <source>
        <dbReference type="ARBA" id="ARBA00022723"/>
    </source>
</evidence>
<dbReference type="GO" id="GO:0004325">
    <property type="term" value="F:ferrochelatase activity"/>
    <property type="evidence" value="ECO:0007669"/>
    <property type="project" value="UniProtKB-UniRule"/>
</dbReference>
<keyword evidence="7 9" id="KW-0627">Porphyrin biosynthesis</keyword>
<gene>
    <name evidence="9" type="primary">hemH</name>
    <name evidence="11" type="ORF">BTN50_0482</name>
</gene>
<evidence type="ECO:0000256" key="5">
    <source>
        <dbReference type="ARBA" id="ARBA00023133"/>
    </source>
</evidence>
<comment type="catalytic activity">
    <reaction evidence="9 10">
        <text>heme b + 2 H(+) = protoporphyrin IX + Fe(2+)</text>
        <dbReference type="Rhea" id="RHEA:22584"/>
        <dbReference type="ChEBI" id="CHEBI:15378"/>
        <dbReference type="ChEBI" id="CHEBI:29033"/>
        <dbReference type="ChEBI" id="CHEBI:57306"/>
        <dbReference type="ChEBI" id="CHEBI:60344"/>
        <dbReference type="EC" id="4.98.1.1"/>
    </reaction>
</comment>